<dbReference type="Proteomes" id="UP000054324">
    <property type="component" value="Unassembled WGS sequence"/>
</dbReference>
<gene>
    <name evidence="1" type="ORF">T265_00922</name>
</gene>
<dbReference type="KEGG" id="ovi:T265_00922"/>
<reference evidence="1 2" key="1">
    <citation type="submission" date="2013-11" db="EMBL/GenBank/DDBJ databases">
        <title>Opisthorchis viverrini - life in the bile duct.</title>
        <authorList>
            <person name="Young N.D."/>
            <person name="Nagarajan N."/>
            <person name="Lin S.J."/>
            <person name="Korhonen P.K."/>
            <person name="Jex A.R."/>
            <person name="Hall R.S."/>
            <person name="Safavi-Hemami H."/>
            <person name="Kaewkong W."/>
            <person name="Bertrand D."/>
            <person name="Gao S."/>
            <person name="Seet Q."/>
            <person name="Wongkham S."/>
            <person name="Teh B.T."/>
            <person name="Wongkham C."/>
            <person name="Intapan P.M."/>
            <person name="Maleewong W."/>
            <person name="Yang X."/>
            <person name="Hu M."/>
            <person name="Wang Z."/>
            <person name="Hofmann A."/>
            <person name="Sternberg P.W."/>
            <person name="Tan P."/>
            <person name="Wang J."/>
            <person name="Gasser R.B."/>
        </authorList>
    </citation>
    <scope>NUCLEOTIDE SEQUENCE [LARGE SCALE GENOMIC DNA]</scope>
</reference>
<keyword evidence="2" id="KW-1185">Reference proteome</keyword>
<dbReference type="RefSeq" id="XP_009163081.1">
    <property type="nucleotide sequence ID" value="XM_009164817.1"/>
</dbReference>
<protein>
    <recommendedName>
        <fullName evidence="3">GIY-YIG domain-containing protein</fullName>
    </recommendedName>
</protein>
<dbReference type="EMBL" id="KL596627">
    <property type="protein sequence ID" value="KER33235.1"/>
    <property type="molecule type" value="Genomic_DNA"/>
</dbReference>
<name>A0A075ABN7_OPIVI</name>
<dbReference type="GeneID" id="20315110"/>
<evidence type="ECO:0008006" key="3">
    <source>
        <dbReference type="Google" id="ProtNLM"/>
    </source>
</evidence>
<evidence type="ECO:0000313" key="1">
    <source>
        <dbReference type="EMBL" id="KER33235.1"/>
    </source>
</evidence>
<dbReference type="OrthoDB" id="6248590at2759"/>
<dbReference type="CTD" id="20315110"/>
<organism evidence="1 2">
    <name type="scientific">Opisthorchis viverrini</name>
    <name type="common">Southeast Asian liver fluke</name>
    <dbReference type="NCBI Taxonomy" id="6198"/>
    <lineage>
        <taxon>Eukaryota</taxon>
        <taxon>Metazoa</taxon>
        <taxon>Spiralia</taxon>
        <taxon>Lophotrochozoa</taxon>
        <taxon>Platyhelminthes</taxon>
        <taxon>Trematoda</taxon>
        <taxon>Digenea</taxon>
        <taxon>Opisthorchiida</taxon>
        <taxon>Opisthorchiata</taxon>
        <taxon>Opisthorchiidae</taxon>
        <taxon>Opisthorchis</taxon>
    </lineage>
</organism>
<sequence>MRLPFKGDSVAELITRRLRNSVDTTYLAANLCLSFNSSPTIRFCLKDKLPRSTTSFCVYSFVCSCRASYVGRTTRHLSDRIREHNPVSLSGSGKKPGSSAIAAHLAETCHIIDKEQAFTIIYRVPLNGPRLVRSKLLSIAEAIGIRLLDPQLCIQKKLVRPLNLNWPTKHLVPQDLQTVMGEWVTPFTIVVSPMHHEISRDQ</sequence>
<evidence type="ECO:0000313" key="2">
    <source>
        <dbReference type="Proteomes" id="UP000054324"/>
    </source>
</evidence>
<dbReference type="AlphaFoldDB" id="A0A075ABN7"/>
<accession>A0A075ABN7</accession>
<proteinExistence type="predicted"/>